<evidence type="ECO:0008006" key="2">
    <source>
        <dbReference type="Google" id="ProtNLM"/>
    </source>
</evidence>
<organism evidence="1">
    <name type="scientific">Rhodococcus sp. D-6</name>
    <dbReference type="NCBI Taxonomy" id="1387842"/>
    <lineage>
        <taxon>Bacteria</taxon>
        <taxon>Bacillati</taxon>
        <taxon>Actinomycetota</taxon>
        <taxon>Actinomycetes</taxon>
        <taxon>Mycobacteriales</taxon>
        <taxon>Nocardiaceae</taxon>
        <taxon>Rhodococcus</taxon>
    </lineage>
</organism>
<proteinExistence type="predicted"/>
<dbReference type="RefSeq" id="WP_156666234.1">
    <property type="nucleotide sequence ID" value="NZ_CP132970.1"/>
</dbReference>
<sequence length="259" mass="28262">MTFTGRVRINGIHHTKKECRTLALGRGADAVVQDFSHSLTLLVYGELNANVVADPDQVYSRKLLAVQEARALRHPHVHVVDSAGFANLLKRKPAPCRRLGSSKGTTVVLPAPGNGVFGGPLVVHRGSTHPATILKEDLDKLDAGTVAHQDTVKKLQEHLTSHGILALRPAPGAPAFDIGWTKEKTLYVGEVKSLGGVKQDQQIRLGLGQVLDYTHRLASTARVKPVLILEKRPKNYDHWESLARSLRVVLTYGPSFPEV</sequence>
<protein>
    <recommendedName>
        <fullName evidence="2">Nuclease</fullName>
    </recommendedName>
</protein>
<gene>
    <name evidence="1" type="ORF">RBB84_22550</name>
</gene>
<accession>A0AAU7UVC2</accession>
<dbReference type="EMBL" id="CP132970">
    <property type="protein sequence ID" value="XBW03990.1"/>
    <property type="molecule type" value="Genomic_DNA"/>
</dbReference>
<name>A0AAU7UVC2_9NOCA</name>
<dbReference type="AlphaFoldDB" id="A0AAU7UVC2"/>
<dbReference type="KEGG" id="rhox:RBB84_22550"/>
<evidence type="ECO:0000313" key="1">
    <source>
        <dbReference type="EMBL" id="XBW03990.1"/>
    </source>
</evidence>
<reference evidence="1" key="1">
    <citation type="submission" date="2023-08" db="EMBL/GenBank/DDBJ databases">
        <title>The novel hydrolase IpcH responsible for the initial isoprocarb degradation step in Rhodococcus sp. D-6.</title>
        <authorList>
            <person name="Zhu Q."/>
        </authorList>
    </citation>
    <scope>NUCLEOTIDE SEQUENCE</scope>
    <source>
        <strain evidence="1">D-6</strain>
    </source>
</reference>